<comment type="subcellular location">
    <subcellularLocation>
        <location evidence="2">Cytoplasm</location>
        <location evidence="2">Cytosol</location>
    </subcellularLocation>
    <subcellularLocation>
        <location evidence="1 12">Nucleus</location>
    </subcellularLocation>
</comment>
<evidence type="ECO:0000313" key="15">
    <source>
        <dbReference type="EMBL" id="OUS45910.1"/>
    </source>
</evidence>
<evidence type="ECO:0000256" key="12">
    <source>
        <dbReference type="RuleBase" id="RU365053"/>
    </source>
</evidence>
<dbReference type="Proteomes" id="UP000195557">
    <property type="component" value="Unassembled WGS sequence"/>
</dbReference>
<reference evidence="14 16" key="1">
    <citation type="journal article" date="2006" name="Proc. Natl. Acad. Sci. U.S.A.">
        <title>Genome analysis of the smallest free-living eukaryote Ostreococcus tauri unveils many unique features.</title>
        <authorList>
            <person name="Derelle E."/>
            <person name="Ferraz C."/>
            <person name="Rombauts S."/>
            <person name="Rouze P."/>
            <person name="Worden A.Z."/>
            <person name="Robbens S."/>
            <person name="Partensky F."/>
            <person name="Degroeve S."/>
            <person name="Echeynie S."/>
            <person name="Cooke R."/>
            <person name="Saeys Y."/>
            <person name="Wuyts J."/>
            <person name="Jabbari K."/>
            <person name="Bowler C."/>
            <person name="Panaud O."/>
            <person name="Piegu B."/>
            <person name="Ball S.G."/>
            <person name="Ral J.-P."/>
            <person name="Bouget F.-Y."/>
            <person name="Piganeau G."/>
            <person name="De Baets B."/>
            <person name="Picard A."/>
            <person name="Delseny M."/>
            <person name="Demaille J."/>
            <person name="Van de Peer Y."/>
            <person name="Moreau H."/>
        </authorList>
    </citation>
    <scope>NUCLEOTIDE SEQUENCE [LARGE SCALE GENOMIC DNA]</scope>
    <source>
        <strain evidence="14 16">OTTH0595</strain>
    </source>
</reference>
<dbReference type="GO" id="GO:0003723">
    <property type="term" value="F:RNA binding"/>
    <property type="evidence" value="ECO:0007669"/>
    <property type="project" value="UniProtKB-KW"/>
</dbReference>
<sequence>MATKVQRIMTQPINLIFRFLQTKARIQIWMYENAETCLEGRIVGFDEYMNLVLDDAEEVTEKKSRRVAVGRILLKGDNITLMRALSEKK</sequence>
<proteinExistence type="inferred from homology"/>
<dbReference type="InterPro" id="IPR027078">
    <property type="entry name" value="snRNP-E"/>
</dbReference>
<dbReference type="GO" id="GO:0046540">
    <property type="term" value="C:U4/U6 x U5 tri-snRNP complex"/>
    <property type="evidence" value="ECO:0007669"/>
    <property type="project" value="UniProtKB-UniRule"/>
</dbReference>
<accession>A0A096PBP8</accession>
<dbReference type="GO" id="GO:0005682">
    <property type="term" value="C:U5 snRNP"/>
    <property type="evidence" value="ECO:0007669"/>
    <property type="project" value="UniProtKB-UniRule"/>
</dbReference>
<evidence type="ECO:0000256" key="3">
    <source>
        <dbReference type="ARBA" id="ARBA00006850"/>
    </source>
</evidence>
<evidence type="ECO:0000256" key="6">
    <source>
        <dbReference type="ARBA" id="ARBA00022728"/>
    </source>
</evidence>
<protein>
    <recommendedName>
        <fullName evidence="12">Small nuclear ribonucleoprotein E</fullName>
        <shortName evidence="12">snRNP-E</shortName>
    </recommendedName>
    <alternativeName>
        <fullName evidence="12">Sm protein E</fullName>
    </alternativeName>
</protein>
<dbReference type="EMBL" id="KZ155785">
    <property type="protein sequence ID" value="OUS45910.1"/>
    <property type="molecule type" value="Genomic_DNA"/>
</dbReference>
<evidence type="ECO:0000256" key="7">
    <source>
        <dbReference type="ARBA" id="ARBA00022884"/>
    </source>
</evidence>
<evidence type="ECO:0000256" key="11">
    <source>
        <dbReference type="ARBA" id="ARBA00058057"/>
    </source>
</evidence>
<keyword evidence="4" id="KW-0963">Cytoplasm</keyword>
<gene>
    <name evidence="15" type="ORF">BE221DRAFT_192584</name>
    <name evidence="14" type="ORF">OT_ostta14g01120</name>
</gene>
<evidence type="ECO:0000256" key="8">
    <source>
        <dbReference type="ARBA" id="ARBA00023187"/>
    </source>
</evidence>
<reference evidence="14" key="2">
    <citation type="journal article" date="2014" name="BMC Genomics">
        <title>An improved genome of the model marine alga Ostreococcus tauri unfolds by assessing Illumina de novo assemblies.</title>
        <authorList>
            <person name="Blanc-Mathieu R."/>
            <person name="Verhelst B."/>
            <person name="Derelle E."/>
            <person name="Rombauts S."/>
            <person name="Bouget F.Y."/>
            <person name="Carre I."/>
            <person name="Chateau A."/>
            <person name="Eyre-Walker A."/>
            <person name="Grimsley N."/>
            <person name="Moreau H."/>
            <person name="Piegu B."/>
            <person name="Rivals E."/>
            <person name="Schackwitz W."/>
            <person name="Van de Peer Y."/>
            <person name="Piganeau G."/>
        </authorList>
    </citation>
    <scope>NUCLEOTIDE SEQUENCE</scope>
    <source>
        <strain evidence="14">RCC4221</strain>
    </source>
</reference>
<evidence type="ECO:0000256" key="1">
    <source>
        <dbReference type="ARBA" id="ARBA00004123"/>
    </source>
</evidence>
<evidence type="ECO:0000256" key="2">
    <source>
        <dbReference type="ARBA" id="ARBA00004514"/>
    </source>
</evidence>
<feature type="domain" description="Sm" evidence="13">
    <location>
        <begin position="15"/>
        <end position="88"/>
    </location>
</feature>
<accession>A0A1Y5I8K4</accession>
<dbReference type="FunFam" id="2.30.30.100:FF:000013">
    <property type="entry name" value="Small nuclear ribonucleoprotein E"/>
    <property type="match status" value="1"/>
</dbReference>
<dbReference type="FunCoup" id="A0A096PBP8">
    <property type="interactions" value="1788"/>
</dbReference>
<dbReference type="CDD" id="cd01718">
    <property type="entry name" value="Sm_E"/>
    <property type="match status" value="1"/>
</dbReference>
<dbReference type="GO" id="GO:0005681">
    <property type="term" value="C:spliceosomal complex"/>
    <property type="evidence" value="ECO:0007669"/>
    <property type="project" value="UniProtKB-KW"/>
</dbReference>
<dbReference type="AlphaFoldDB" id="A0A096PBP8"/>
<keyword evidence="10 12" id="KW-0687">Ribonucleoprotein</keyword>
<evidence type="ECO:0000313" key="16">
    <source>
        <dbReference type="Proteomes" id="UP000009170"/>
    </source>
</evidence>
<dbReference type="GO" id="GO:0005686">
    <property type="term" value="C:U2 snRNP"/>
    <property type="evidence" value="ECO:0007669"/>
    <property type="project" value="UniProtKB-UniRule"/>
</dbReference>
<keyword evidence="7 12" id="KW-0694">RNA-binding</keyword>
<dbReference type="GO" id="GO:0000387">
    <property type="term" value="P:spliceosomal snRNP assembly"/>
    <property type="evidence" value="ECO:0007669"/>
    <property type="project" value="UniProtKB-UniRule"/>
</dbReference>
<dbReference type="InterPro" id="IPR047575">
    <property type="entry name" value="Sm"/>
</dbReference>
<accession>A0A454XL64</accession>
<dbReference type="InterPro" id="IPR001163">
    <property type="entry name" value="Sm_dom_euk/arc"/>
</dbReference>
<evidence type="ECO:0000256" key="10">
    <source>
        <dbReference type="ARBA" id="ARBA00023274"/>
    </source>
</evidence>
<dbReference type="SMART" id="SM00651">
    <property type="entry name" value="Sm"/>
    <property type="match status" value="1"/>
</dbReference>
<keyword evidence="16" id="KW-1185">Reference proteome</keyword>
<keyword evidence="6 12" id="KW-0747">Spliceosome</keyword>
<evidence type="ECO:0000256" key="9">
    <source>
        <dbReference type="ARBA" id="ARBA00023242"/>
    </source>
</evidence>
<dbReference type="Pfam" id="PF01423">
    <property type="entry name" value="LSM"/>
    <property type="match status" value="1"/>
</dbReference>
<comment type="function">
    <text evidence="11 12">Plays a role in pre-mRNA splicing as a core component of the spliceosomal U1, U2, U4 and U5 small nuclear ribonucleoproteins (snRNPs), the building blocks of the spliceosome.</text>
</comment>
<name>A0A096PBP8_OSTTA</name>
<dbReference type="PANTHER" id="PTHR11193">
    <property type="entry name" value="SMALL NUCLEAR RIBONUCLEOPROTEIN E"/>
    <property type="match status" value="1"/>
</dbReference>
<dbReference type="GO" id="GO:0005687">
    <property type="term" value="C:U4 snRNP"/>
    <property type="evidence" value="ECO:0007669"/>
    <property type="project" value="UniProtKB-UniRule"/>
</dbReference>
<keyword evidence="5 12" id="KW-0507">mRNA processing</keyword>
<dbReference type="GO" id="GO:0005685">
    <property type="term" value="C:U1 snRNP"/>
    <property type="evidence" value="ECO:0007669"/>
    <property type="project" value="UniProtKB-UniRule"/>
</dbReference>
<evidence type="ECO:0000313" key="14">
    <source>
        <dbReference type="EMBL" id="CEG02034.1"/>
    </source>
</evidence>
<dbReference type="EMBL" id="CAID01000014">
    <property type="protein sequence ID" value="CEG02034.1"/>
    <property type="molecule type" value="Genomic_DNA"/>
</dbReference>
<dbReference type="Proteomes" id="UP000009170">
    <property type="component" value="Unassembled WGS sequence"/>
</dbReference>
<evidence type="ECO:0000256" key="5">
    <source>
        <dbReference type="ARBA" id="ARBA00022664"/>
    </source>
</evidence>
<dbReference type="SUPFAM" id="SSF50182">
    <property type="entry name" value="Sm-like ribonucleoproteins"/>
    <property type="match status" value="1"/>
</dbReference>
<comment type="similarity">
    <text evidence="3 12">Belongs to the snRNP Sm proteins family.</text>
</comment>
<dbReference type="OrthoDB" id="25620at2759"/>
<dbReference type="STRING" id="70448.A0A096PBP8"/>
<keyword evidence="8 12" id="KW-0508">mRNA splicing</keyword>
<evidence type="ECO:0000259" key="13">
    <source>
        <dbReference type="PROSITE" id="PS52002"/>
    </source>
</evidence>
<dbReference type="PROSITE" id="PS52002">
    <property type="entry name" value="SM"/>
    <property type="match status" value="1"/>
</dbReference>
<organism evidence="14 16">
    <name type="scientific">Ostreococcus tauri</name>
    <name type="common">Marine green alga</name>
    <dbReference type="NCBI Taxonomy" id="70448"/>
    <lineage>
        <taxon>Eukaryota</taxon>
        <taxon>Viridiplantae</taxon>
        <taxon>Chlorophyta</taxon>
        <taxon>Mamiellophyceae</taxon>
        <taxon>Mamiellales</taxon>
        <taxon>Bathycoccaceae</taxon>
        <taxon>Ostreococcus</taxon>
    </lineage>
</organism>
<keyword evidence="9 12" id="KW-0539">Nucleus</keyword>
<dbReference type="GO" id="GO:0005829">
    <property type="term" value="C:cytosol"/>
    <property type="evidence" value="ECO:0007669"/>
    <property type="project" value="UniProtKB-SubCell"/>
</dbReference>
<dbReference type="InterPro" id="IPR010920">
    <property type="entry name" value="LSM_dom_sf"/>
</dbReference>
<reference evidence="15" key="3">
    <citation type="submission" date="2017-04" db="EMBL/GenBank/DDBJ databases">
        <title>Population genomics of picophytoplankton unveils novel chromosome hypervariability.</title>
        <authorList>
            <consortium name="DOE Joint Genome Institute"/>
            <person name="Blanc-Mathieu R."/>
            <person name="Krasovec M."/>
            <person name="Hebrard M."/>
            <person name="Yau S."/>
            <person name="Desgranges E."/>
            <person name="Martin J."/>
            <person name="Schackwitz W."/>
            <person name="Kuo A."/>
            <person name="Salin G."/>
            <person name="Donnadieu C."/>
            <person name="Desdevises Y."/>
            <person name="Sanchez-Ferandin S."/>
            <person name="Moreau H."/>
            <person name="Rivals E."/>
            <person name="Grigoriev I.V."/>
            <person name="Grimsley N."/>
            <person name="Eyre-Walker A."/>
            <person name="Piganeau G."/>
        </authorList>
    </citation>
    <scope>NUCLEOTIDE SEQUENCE [LARGE SCALE GENOMIC DNA]</scope>
    <source>
        <strain evidence="15">RCC 1115</strain>
    </source>
</reference>
<dbReference type="Gene3D" id="2.30.30.100">
    <property type="match status" value="1"/>
</dbReference>
<evidence type="ECO:0000256" key="4">
    <source>
        <dbReference type="ARBA" id="ARBA00022490"/>
    </source>
</evidence>
<dbReference type="InParanoid" id="A0A096PBP8"/>